<evidence type="ECO:0000313" key="6">
    <source>
        <dbReference type="Proteomes" id="UP000431901"/>
    </source>
</evidence>
<dbReference type="AlphaFoldDB" id="A0A6I4WC89"/>
<proteinExistence type="predicted"/>
<dbReference type="EMBL" id="WUTW01000006">
    <property type="protein sequence ID" value="MXQ67211.1"/>
    <property type="molecule type" value="Genomic_DNA"/>
</dbReference>
<reference evidence="5 6" key="1">
    <citation type="submission" date="2019-12" db="EMBL/GenBank/DDBJ databases">
        <title>Nocardia macrotermitis sp. nov. and Nocardia aurantia sp. nov., isolated from the gut of the fungus growing-termite Macrotermes natalensis.</title>
        <authorList>
            <person name="Christine B."/>
            <person name="Rene B."/>
        </authorList>
    </citation>
    <scope>NUCLEOTIDE SEQUENCE [LARGE SCALE GENOMIC DNA]</scope>
    <source>
        <strain evidence="5 6">DSM 102126</strain>
    </source>
</reference>
<feature type="domain" description="Beta-ketoacyl-[acyl-carrier-protein] synthase III C-terminal" evidence="3">
    <location>
        <begin position="270"/>
        <end position="338"/>
    </location>
</feature>
<dbReference type="InterPro" id="IPR013747">
    <property type="entry name" value="ACP_syn_III_C"/>
</dbReference>
<dbReference type="GO" id="GO:0004315">
    <property type="term" value="F:3-oxoacyl-[acyl-carrier-protein] synthase activity"/>
    <property type="evidence" value="ECO:0007669"/>
    <property type="project" value="InterPro"/>
</dbReference>
<evidence type="ECO:0000259" key="4">
    <source>
        <dbReference type="Pfam" id="PF08545"/>
    </source>
</evidence>
<protein>
    <submittedName>
        <fullName evidence="5">3-oxoacyl-ACP synthase</fullName>
    </submittedName>
</protein>
<dbReference type="OrthoDB" id="2514738at2"/>
<dbReference type="GO" id="GO:0006633">
    <property type="term" value="P:fatty acid biosynthetic process"/>
    <property type="evidence" value="ECO:0007669"/>
    <property type="project" value="InterPro"/>
</dbReference>
<dbReference type="Pfam" id="PF08541">
    <property type="entry name" value="ACP_syn_III_C"/>
    <property type="match status" value="1"/>
</dbReference>
<dbReference type="Pfam" id="PF08545">
    <property type="entry name" value="ACP_syn_III"/>
    <property type="match status" value="1"/>
</dbReference>
<feature type="domain" description="Beta-ketoacyl-[acyl-carrier-protein] synthase III N-terminal" evidence="4">
    <location>
        <begin position="133"/>
        <end position="212"/>
    </location>
</feature>
<dbReference type="InterPro" id="IPR016039">
    <property type="entry name" value="Thiolase-like"/>
</dbReference>
<dbReference type="InterPro" id="IPR013751">
    <property type="entry name" value="ACP_syn_III_N"/>
</dbReference>
<dbReference type="GO" id="GO:0044550">
    <property type="term" value="P:secondary metabolite biosynthetic process"/>
    <property type="evidence" value="ECO:0007669"/>
    <property type="project" value="TreeGrafter"/>
</dbReference>
<organism evidence="5 6">
    <name type="scientific">Actinomadura rayongensis</name>
    <dbReference type="NCBI Taxonomy" id="1429076"/>
    <lineage>
        <taxon>Bacteria</taxon>
        <taxon>Bacillati</taxon>
        <taxon>Actinomycetota</taxon>
        <taxon>Actinomycetes</taxon>
        <taxon>Streptosporangiales</taxon>
        <taxon>Thermomonosporaceae</taxon>
        <taxon>Actinomadura</taxon>
    </lineage>
</organism>
<sequence length="355" mass="37737">MEPGDHNRKRGHAVDLPDVHLLSSGTALPGAPISNVELAERFGGDTLFAEWADTFVGTRNRHFSVDLATAEVRFRLADLGRIAAEKALEGAGLAASDVDVIVMGTSSPDQLMPATVNVIADQLGINDVPTYQLQSGCTGAVQALDVAQQALQTGRHRTALVIGGDTCTKHLDLDLDPSKLSPSELVPGLMFGDGAGAAVLSTTPTDGSAVLRKVLVRLTGLGRKPGHVVEWYGPADLADPPPSVGEDYKAIEESVPTMAVEILEEMLDDLDWKDVDYLLPPQLSGKMTDLIVKRLALPDAQEVSVVAETANTGNALPFFQLERLLPRLTDQDRAVAIAVESSKWIKGGLALEKVS</sequence>
<gene>
    <name evidence="5" type="ORF">GQ466_24645</name>
</gene>
<name>A0A6I4WC89_9ACTN</name>
<evidence type="ECO:0000313" key="5">
    <source>
        <dbReference type="EMBL" id="MXQ67211.1"/>
    </source>
</evidence>
<dbReference type="Proteomes" id="UP000431901">
    <property type="component" value="Unassembled WGS sequence"/>
</dbReference>
<comment type="caution">
    <text evidence="5">The sequence shown here is derived from an EMBL/GenBank/DDBJ whole genome shotgun (WGS) entry which is preliminary data.</text>
</comment>
<keyword evidence="1" id="KW-0808">Transferase</keyword>
<dbReference type="Gene3D" id="3.40.47.10">
    <property type="match status" value="2"/>
</dbReference>
<dbReference type="PANTHER" id="PTHR34069:SF2">
    <property type="entry name" value="BETA-KETOACYL-[ACYL-CARRIER-PROTEIN] SYNTHASE III"/>
    <property type="match status" value="1"/>
</dbReference>
<dbReference type="SUPFAM" id="SSF53901">
    <property type="entry name" value="Thiolase-like"/>
    <property type="match status" value="2"/>
</dbReference>
<accession>A0A6I4WC89</accession>
<evidence type="ECO:0000259" key="3">
    <source>
        <dbReference type="Pfam" id="PF08541"/>
    </source>
</evidence>
<evidence type="ECO:0000256" key="2">
    <source>
        <dbReference type="ARBA" id="ARBA00023315"/>
    </source>
</evidence>
<evidence type="ECO:0000256" key="1">
    <source>
        <dbReference type="ARBA" id="ARBA00022679"/>
    </source>
</evidence>
<keyword evidence="6" id="KW-1185">Reference proteome</keyword>
<keyword evidence="2" id="KW-0012">Acyltransferase</keyword>
<dbReference type="PANTHER" id="PTHR34069">
    <property type="entry name" value="3-OXOACYL-[ACYL-CARRIER-PROTEIN] SYNTHASE 3"/>
    <property type="match status" value="1"/>
</dbReference>